<sequence>MSGELYVLSAVLVIAAVTFGLRAFLFVALRKVADSEIVQYLGRVMPGGVMLILVFYTVSSVEFGTFPYGAPSVLGILATAAVHHRWRNPLLSILSGTAVYLVLHHLMG</sequence>
<keyword evidence="1" id="KW-1133">Transmembrane helix</keyword>
<keyword evidence="1" id="KW-0472">Membrane</keyword>
<organism evidence="2 3">
    <name type="scientific">Nocardia pulmonis</name>
    <dbReference type="NCBI Taxonomy" id="2951408"/>
    <lineage>
        <taxon>Bacteria</taxon>
        <taxon>Bacillati</taxon>
        <taxon>Actinomycetota</taxon>
        <taxon>Actinomycetes</taxon>
        <taxon>Mycobacteriales</taxon>
        <taxon>Nocardiaceae</taxon>
        <taxon>Nocardia</taxon>
    </lineage>
</organism>
<gene>
    <name evidence="2" type="ORF">NDR86_12620</name>
</gene>
<dbReference type="PIRSF" id="PIRSF003203">
    <property type="entry name" value="AzlD"/>
    <property type="match status" value="1"/>
</dbReference>
<feature type="transmembrane region" description="Helical" evidence="1">
    <location>
        <begin position="40"/>
        <end position="59"/>
    </location>
</feature>
<keyword evidence="3" id="KW-1185">Reference proteome</keyword>
<keyword evidence="1" id="KW-0812">Transmembrane</keyword>
<feature type="transmembrane region" description="Helical" evidence="1">
    <location>
        <begin position="6"/>
        <end position="28"/>
    </location>
</feature>
<evidence type="ECO:0000313" key="2">
    <source>
        <dbReference type="EMBL" id="MCM6774319.1"/>
    </source>
</evidence>
<dbReference type="RefSeq" id="WP_251911882.1">
    <property type="nucleotide sequence ID" value="NZ_JAMRXG010000005.1"/>
</dbReference>
<dbReference type="InterPro" id="IPR008407">
    <property type="entry name" value="Brnchd-chn_aa_trnsp_AzlD"/>
</dbReference>
<proteinExistence type="predicted"/>
<name>A0A9X2E5R7_9NOCA</name>
<feature type="transmembrane region" description="Helical" evidence="1">
    <location>
        <begin position="65"/>
        <end position="83"/>
    </location>
</feature>
<dbReference type="Pfam" id="PF05437">
    <property type="entry name" value="AzlD"/>
    <property type="match status" value="1"/>
</dbReference>
<dbReference type="EMBL" id="JAMRXG010000005">
    <property type="protein sequence ID" value="MCM6774319.1"/>
    <property type="molecule type" value="Genomic_DNA"/>
</dbReference>
<accession>A0A9X2E5R7</accession>
<reference evidence="2" key="1">
    <citation type="submission" date="2022-06" db="EMBL/GenBank/DDBJ databases">
        <title>Novel species in genus nocardia.</title>
        <authorList>
            <person name="Li F."/>
        </authorList>
    </citation>
    <scope>NUCLEOTIDE SEQUENCE</scope>
    <source>
        <strain evidence="2">CDC141</strain>
    </source>
</reference>
<dbReference type="Proteomes" id="UP001139157">
    <property type="component" value="Unassembled WGS sequence"/>
</dbReference>
<evidence type="ECO:0000256" key="1">
    <source>
        <dbReference type="SAM" id="Phobius"/>
    </source>
</evidence>
<dbReference type="AlphaFoldDB" id="A0A9X2E5R7"/>
<comment type="caution">
    <text evidence="2">The sequence shown here is derived from an EMBL/GenBank/DDBJ whole genome shotgun (WGS) entry which is preliminary data.</text>
</comment>
<protein>
    <submittedName>
        <fullName evidence="2">AzlD domain-containing protein</fullName>
    </submittedName>
</protein>
<feature type="transmembrane region" description="Helical" evidence="1">
    <location>
        <begin position="90"/>
        <end position="107"/>
    </location>
</feature>
<evidence type="ECO:0000313" key="3">
    <source>
        <dbReference type="Proteomes" id="UP001139157"/>
    </source>
</evidence>